<evidence type="ECO:0000313" key="8">
    <source>
        <dbReference type="EMBL" id="EAR88614.2"/>
    </source>
</evidence>
<dbReference type="GO" id="GO:0008270">
    <property type="term" value="F:zinc ion binding"/>
    <property type="evidence" value="ECO:0007669"/>
    <property type="project" value="UniProtKB-KW"/>
</dbReference>
<dbReference type="InterPro" id="IPR017907">
    <property type="entry name" value="Znf_RING_CS"/>
</dbReference>
<sequence>MIVDDYNELLCLMCNELFDDTGDKLPRMLPECGHSVCSQCIQDKLSANQQIICPEDQEPQNRNELIQFPKNFSLIRMIQKKKKLQSQMKQQTGLMSSTTVHTENDRYSENFTPIKTMTSEESDRNSNVHISSFDDKSCQDHFKKLDIVCVDCRIKICASCALFGRHKGHLVRSEEDVLKEISTRAEYLLQMFENIEKKQCYLTDENHIQTVKDYLQSNLKNVLQEIQIKFTEIENKLQQKKEESIKEVKERFSEMEKKCLHFLTEAPKDAIEMTEKWKVDAKNRLLVLCEQNNTENYSLDLMLDQRMENQNDIINQGQELLKLIEQANQNLEKQLEEFQFETVYVDFAHNYRTFFDKLISVSSRQDNELSNLLHTKKFLFQKPFSQSELSLARQSIDVFNEKIDRKASDKENEFKLIDGELHRVSVGGGDILDSPQIKGKQKIGNGNGNGNNGSLNGHHYSNRSHGQNQNGQSANQQHTNASQFHQQNNQNGLQTISNKKTHSIFNNDLLDDNLLLNNDDINEQFNDSVLMMTKQSSKFNSPNFFNKVNVEEFMVTSSLGKSHLSEPQLLEGIDQELFGKNIELPNNIDVQIKDHNDLHLTGSAAQKLINQGESILNKIQIDAQKERNSDQKAKGLNEKFISILNEVNKDTIEQADFTYADMGDEGILKICEALKQNQHLKSLKLQRNKISDKGAQCLIQNIIKNSSNIATLYLQDNMISDKFLDFVHQKFQNANSNQKKLENIYLKNNLLNVNKTQKVIEELKKLSINIYI</sequence>
<dbReference type="Pfam" id="PF13516">
    <property type="entry name" value="LRR_6"/>
    <property type="match status" value="1"/>
</dbReference>
<keyword evidence="5" id="KW-0175">Coiled coil</keyword>
<dbReference type="RefSeq" id="XP_001008859.2">
    <property type="nucleotide sequence ID" value="XM_001008859.3"/>
</dbReference>
<dbReference type="SUPFAM" id="SSF57850">
    <property type="entry name" value="RING/U-box"/>
    <property type="match status" value="1"/>
</dbReference>
<dbReference type="Pfam" id="PF00643">
    <property type="entry name" value="zf-B_box"/>
    <property type="match status" value="1"/>
</dbReference>
<keyword evidence="2 4" id="KW-0863">Zinc-finger</keyword>
<dbReference type="SUPFAM" id="SSF52047">
    <property type="entry name" value="RNI-like"/>
    <property type="match status" value="1"/>
</dbReference>
<accession>Q22T24</accession>
<keyword evidence="1" id="KW-0479">Metal-binding</keyword>
<dbReference type="EMBL" id="GG662840">
    <property type="protein sequence ID" value="EAR88614.2"/>
    <property type="molecule type" value="Genomic_DNA"/>
</dbReference>
<dbReference type="eggNOG" id="KOG2177">
    <property type="taxonomic scope" value="Eukaryota"/>
</dbReference>
<name>Q22T24_TETTS</name>
<evidence type="ECO:0000256" key="4">
    <source>
        <dbReference type="PROSITE-ProRule" id="PRU00175"/>
    </source>
</evidence>
<dbReference type="AlphaFoldDB" id="Q22T24"/>
<dbReference type="PROSITE" id="PS50089">
    <property type="entry name" value="ZF_RING_2"/>
    <property type="match status" value="1"/>
</dbReference>
<dbReference type="InterPro" id="IPR001841">
    <property type="entry name" value="Znf_RING"/>
</dbReference>
<evidence type="ECO:0000256" key="2">
    <source>
        <dbReference type="ARBA" id="ARBA00022771"/>
    </source>
</evidence>
<evidence type="ECO:0000259" key="7">
    <source>
        <dbReference type="PROSITE" id="PS50089"/>
    </source>
</evidence>
<dbReference type="Pfam" id="PF13445">
    <property type="entry name" value="zf-RING_UBOX"/>
    <property type="match status" value="1"/>
</dbReference>
<keyword evidence="3" id="KW-0862">Zinc</keyword>
<evidence type="ECO:0000256" key="3">
    <source>
        <dbReference type="ARBA" id="ARBA00022833"/>
    </source>
</evidence>
<reference evidence="9" key="1">
    <citation type="journal article" date="2006" name="PLoS Biol.">
        <title>Macronuclear genome sequence of the ciliate Tetrahymena thermophila, a model eukaryote.</title>
        <authorList>
            <person name="Eisen J.A."/>
            <person name="Coyne R.S."/>
            <person name="Wu M."/>
            <person name="Wu D."/>
            <person name="Thiagarajan M."/>
            <person name="Wortman J.R."/>
            <person name="Badger J.H."/>
            <person name="Ren Q."/>
            <person name="Amedeo P."/>
            <person name="Jones K.M."/>
            <person name="Tallon L.J."/>
            <person name="Delcher A.L."/>
            <person name="Salzberg S.L."/>
            <person name="Silva J.C."/>
            <person name="Haas B.J."/>
            <person name="Majoros W.H."/>
            <person name="Farzad M."/>
            <person name="Carlton J.M."/>
            <person name="Smith R.K. Jr."/>
            <person name="Garg J."/>
            <person name="Pearlman R.E."/>
            <person name="Karrer K.M."/>
            <person name="Sun L."/>
            <person name="Manning G."/>
            <person name="Elde N.C."/>
            <person name="Turkewitz A.P."/>
            <person name="Asai D.J."/>
            <person name="Wilkes D.E."/>
            <person name="Wang Y."/>
            <person name="Cai H."/>
            <person name="Collins K."/>
            <person name="Stewart B.A."/>
            <person name="Lee S.R."/>
            <person name="Wilamowska K."/>
            <person name="Weinberg Z."/>
            <person name="Ruzzo W.L."/>
            <person name="Wloga D."/>
            <person name="Gaertig J."/>
            <person name="Frankel J."/>
            <person name="Tsao C.-C."/>
            <person name="Gorovsky M.A."/>
            <person name="Keeling P.J."/>
            <person name="Waller R.F."/>
            <person name="Patron N.J."/>
            <person name="Cherry J.M."/>
            <person name="Stover N.A."/>
            <person name="Krieger C.J."/>
            <person name="del Toro C."/>
            <person name="Ryder H.F."/>
            <person name="Williamson S.C."/>
            <person name="Barbeau R.A."/>
            <person name="Hamilton E.P."/>
            <person name="Orias E."/>
        </authorList>
    </citation>
    <scope>NUCLEOTIDE SEQUENCE [LARGE SCALE GENOMIC DNA]</scope>
    <source>
        <strain evidence="9">SB210</strain>
    </source>
</reference>
<dbReference type="Proteomes" id="UP000009168">
    <property type="component" value="Unassembled WGS sequence"/>
</dbReference>
<dbReference type="PANTHER" id="PTHR47156">
    <property type="entry name" value="PROTEIN CBG20824"/>
    <property type="match status" value="1"/>
</dbReference>
<dbReference type="SUPFAM" id="SSF57845">
    <property type="entry name" value="B-box zinc-binding domain"/>
    <property type="match status" value="1"/>
</dbReference>
<dbReference type="InterPro" id="IPR000315">
    <property type="entry name" value="Znf_B-box"/>
</dbReference>
<organism evidence="8 9">
    <name type="scientific">Tetrahymena thermophila (strain SB210)</name>
    <dbReference type="NCBI Taxonomy" id="312017"/>
    <lineage>
        <taxon>Eukaryota</taxon>
        <taxon>Sar</taxon>
        <taxon>Alveolata</taxon>
        <taxon>Ciliophora</taxon>
        <taxon>Intramacronucleata</taxon>
        <taxon>Oligohymenophorea</taxon>
        <taxon>Hymenostomatida</taxon>
        <taxon>Tetrahymenina</taxon>
        <taxon>Tetrahymenidae</taxon>
        <taxon>Tetrahymena</taxon>
    </lineage>
</organism>
<evidence type="ECO:0000313" key="9">
    <source>
        <dbReference type="Proteomes" id="UP000009168"/>
    </source>
</evidence>
<feature type="compositionally biased region" description="Polar residues" evidence="6">
    <location>
        <begin position="479"/>
        <end position="488"/>
    </location>
</feature>
<dbReference type="Gene3D" id="3.30.160.60">
    <property type="entry name" value="Classic Zinc Finger"/>
    <property type="match status" value="1"/>
</dbReference>
<evidence type="ECO:0000256" key="5">
    <source>
        <dbReference type="SAM" id="Coils"/>
    </source>
</evidence>
<dbReference type="OMA" id="FENVWQA"/>
<dbReference type="HOGENOM" id="CLU_030542_0_0_1"/>
<gene>
    <name evidence="8" type="ORF">TTHERM_00185880</name>
</gene>
<dbReference type="PROSITE" id="PS00518">
    <property type="entry name" value="ZF_RING_1"/>
    <property type="match status" value="1"/>
</dbReference>
<evidence type="ECO:0000256" key="1">
    <source>
        <dbReference type="ARBA" id="ARBA00022723"/>
    </source>
</evidence>
<dbReference type="STRING" id="312017.Q22T24"/>
<dbReference type="KEGG" id="tet:TTHERM_00185880"/>
<feature type="region of interest" description="Disordered" evidence="6">
    <location>
        <begin position="428"/>
        <end position="488"/>
    </location>
</feature>
<dbReference type="PANTHER" id="PTHR47156:SF10">
    <property type="entry name" value="E3 UBIQUITIN-PROTEIN LIGASE TRIM-21-RELATED"/>
    <property type="match status" value="1"/>
</dbReference>
<dbReference type="SMART" id="SM00184">
    <property type="entry name" value="RING"/>
    <property type="match status" value="1"/>
</dbReference>
<dbReference type="InParanoid" id="Q22T24"/>
<feature type="coiled-coil region" evidence="5">
    <location>
        <begin position="216"/>
        <end position="258"/>
    </location>
</feature>
<dbReference type="InterPro" id="IPR013083">
    <property type="entry name" value="Znf_RING/FYVE/PHD"/>
</dbReference>
<protein>
    <submittedName>
        <fullName evidence="8">B-box zinc finger protein</fullName>
    </submittedName>
</protein>
<evidence type="ECO:0000256" key="6">
    <source>
        <dbReference type="SAM" id="MobiDB-lite"/>
    </source>
</evidence>
<dbReference type="InterPro" id="IPR052667">
    <property type="entry name" value="E3_ubiquitin-ligase_RING"/>
</dbReference>
<feature type="compositionally biased region" description="Low complexity" evidence="6">
    <location>
        <begin position="464"/>
        <end position="478"/>
    </location>
</feature>
<feature type="domain" description="RING-type" evidence="7">
    <location>
        <begin position="11"/>
        <end position="57"/>
    </location>
</feature>
<dbReference type="InterPro" id="IPR001611">
    <property type="entry name" value="Leu-rich_rpt"/>
</dbReference>
<feature type="coiled-coil region" evidence="5">
    <location>
        <begin position="314"/>
        <end position="341"/>
    </location>
</feature>
<dbReference type="InterPro" id="IPR027370">
    <property type="entry name" value="Znf-RING_euk"/>
</dbReference>
<dbReference type="InterPro" id="IPR032675">
    <property type="entry name" value="LRR_dom_sf"/>
</dbReference>
<dbReference type="Gene3D" id="3.30.40.10">
    <property type="entry name" value="Zinc/RING finger domain, C3HC4 (zinc finger)"/>
    <property type="match status" value="1"/>
</dbReference>
<dbReference type="Gene3D" id="3.80.10.10">
    <property type="entry name" value="Ribonuclease Inhibitor"/>
    <property type="match status" value="1"/>
</dbReference>
<keyword evidence="9" id="KW-1185">Reference proteome</keyword>
<dbReference type="GeneID" id="7844326"/>
<dbReference type="OrthoDB" id="76105at2759"/>
<proteinExistence type="predicted"/>